<evidence type="ECO:0000313" key="1">
    <source>
        <dbReference type="EMBL" id="OWZ02846.1"/>
    </source>
</evidence>
<dbReference type="AlphaFoldDB" id="A0A225VAX9"/>
<name>A0A225VAX9_9STRA</name>
<proteinExistence type="predicted"/>
<sequence>MGVTVMIKTKESADILSYLWTSMPMLMKGSEEEDDTREQKLTCNPAEVNPKFLKELGADLLCGHCCKLYIGIVRAALEKLSQK</sequence>
<organism evidence="1 2">
    <name type="scientific">Phytophthora megakarya</name>
    <dbReference type="NCBI Taxonomy" id="4795"/>
    <lineage>
        <taxon>Eukaryota</taxon>
        <taxon>Sar</taxon>
        <taxon>Stramenopiles</taxon>
        <taxon>Oomycota</taxon>
        <taxon>Peronosporomycetes</taxon>
        <taxon>Peronosporales</taxon>
        <taxon>Peronosporaceae</taxon>
        <taxon>Phytophthora</taxon>
    </lineage>
</organism>
<keyword evidence="2" id="KW-1185">Reference proteome</keyword>
<accession>A0A225VAX9</accession>
<dbReference type="Proteomes" id="UP000198211">
    <property type="component" value="Unassembled WGS sequence"/>
</dbReference>
<comment type="caution">
    <text evidence="1">The sequence shown here is derived from an EMBL/GenBank/DDBJ whole genome shotgun (WGS) entry which is preliminary data.</text>
</comment>
<evidence type="ECO:0000313" key="2">
    <source>
        <dbReference type="Proteomes" id="UP000198211"/>
    </source>
</evidence>
<gene>
    <name evidence="1" type="ORF">PHMEG_00025524</name>
</gene>
<dbReference type="EMBL" id="NBNE01005905">
    <property type="protein sequence ID" value="OWZ02846.1"/>
    <property type="molecule type" value="Genomic_DNA"/>
</dbReference>
<protein>
    <submittedName>
        <fullName evidence="1">Uncharacterized protein</fullName>
    </submittedName>
</protein>
<reference evidence="2" key="1">
    <citation type="submission" date="2017-03" db="EMBL/GenBank/DDBJ databases">
        <title>Phytopthora megakarya and P. palmivora, two closely related causual agents of cacao black pod achieved similar genome size and gene model numbers by different mechanisms.</title>
        <authorList>
            <person name="Ali S."/>
            <person name="Shao J."/>
            <person name="Larry D.J."/>
            <person name="Kronmiller B."/>
            <person name="Shen D."/>
            <person name="Strem M.D."/>
            <person name="Melnick R.L."/>
            <person name="Guiltinan M.J."/>
            <person name="Tyler B.M."/>
            <person name="Meinhardt L.W."/>
            <person name="Bailey B.A."/>
        </authorList>
    </citation>
    <scope>NUCLEOTIDE SEQUENCE [LARGE SCALE GENOMIC DNA]</scope>
    <source>
        <strain evidence="2">zdho120</strain>
    </source>
</reference>